<dbReference type="SUPFAM" id="SSF47226">
    <property type="entry name" value="Histidine-containing phosphotransfer domain, HPT domain"/>
    <property type="match status" value="1"/>
</dbReference>
<dbReference type="SMART" id="SM00387">
    <property type="entry name" value="HATPase_c"/>
    <property type="match status" value="1"/>
</dbReference>
<dbReference type="Pfam" id="PF00072">
    <property type="entry name" value="Response_reg"/>
    <property type="match status" value="2"/>
</dbReference>
<feature type="domain" description="Response regulatory" evidence="15">
    <location>
        <begin position="532"/>
        <end position="654"/>
    </location>
</feature>
<dbReference type="SUPFAM" id="SSF47384">
    <property type="entry name" value="Homodimeric domain of signal transducing histidine kinase"/>
    <property type="match status" value="1"/>
</dbReference>
<dbReference type="InterPro" id="IPR036097">
    <property type="entry name" value="HisK_dim/P_sf"/>
</dbReference>
<evidence type="ECO:0000256" key="6">
    <source>
        <dbReference type="ARBA" id="ARBA00022692"/>
    </source>
</evidence>
<dbReference type="SUPFAM" id="SSF52172">
    <property type="entry name" value="CheY-like"/>
    <property type="match status" value="2"/>
</dbReference>
<name>A0ABS7VCQ2_9GAMM</name>
<evidence type="ECO:0000259" key="15">
    <source>
        <dbReference type="PROSITE" id="PS50110"/>
    </source>
</evidence>
<dbReference type="Gene3D" id="1.10.287.130">
    <property type="match status" value="1"/>
</dbReference>
<feature type="modified residue" description="4-aspartylphosphate" evidence="13">
    <location>
        <position position="734"/>
    </location>
</feature>
<evidence type="ECO:0000256" key="2">
    <source>
        <dbReference type="ARBA" id="ARBA00004651"/>
    </source>
</evidence>
<dbReference type="InterPro" id="IPR000014">
    <property type="entry name" value="PAS"/>
</dbReference>
<comment type="caution">
    <text evidence="18">The sequence shown here is derived from an EMBL/GenBank/DDBJ whole genome shotgun (WGS) entry which is preliminary data.</text>
</comment>
<feature type="domain" description="HPt" evidence="17">
    <location>
        <begin position="842"/>
        <end position="936"/>
    </location>
</feature>
<dbReference type="PROSITE" id="PS50109">
    <property type="entry name" value="HIS_KIN"/>
    <property type="match status" value="1"/>
</dbReference>
<keyword evidence="19" id="KW-1185">Reference proteome</keyword>
<organism evidence="18 19">
    <name type="scientific">Aeromonas schubertii</name>
    <dbReference type="NCBI Taxonomy" id="652"/>
    <lineage>
        <taxon>Bacteria</taxon>
        <taxon>Pseudomonadati</taxon>
        <taxon>Pseudomonadota</taxon>
        <taxon>Gammaproteobacteria</taxon>
        <taxon>Aeromonadales</taxon>
        <taxon>Aeromonadaceae</taxon>
        <taxon>Aeromonas</taxon>
    </lineage>
</organism>
<evidence type="ECO:0000256" key="9">
    <source>
        <dbReference type="ARBA" id="ARBA00022989"/>
    </source>
</evidence>
<dbReference type="CDD" id="cd00130">
    <property type="entry name" value="PAS"/>
    <property type="match status" value="1"/>
</dbReference>
<evidence type="ECO:0000256" key="10">
    <source>
        <dbReference type="ARBA" id="ARBA00023012"/>
    </source>
</evidence>
<evidence type="ECO:0000256" key="7">
    <source>
        <dbReference type="ARBA" id="ARBA00022741"/>
    </source>
</evidence>
<comment type="catalytic activity">
    <reaction evidence="1">
        <text>ATP + protein L-histidine = ADP + protein N-phospho-L-histidine.</text>
        <dbReference type="EC" id="2.7.13.3"/>
    </reaction>
</comment>
<evidence type="ECO:0000256" key="1">
    <source>
        <dbReference type="ARBA" id="ARBA00000085"/>
    </source>
</evidence>
<evidence type="ECO:0000256" key="5">
    <source>
        <dbReference type="ARBA" id="ARBA00022553"/>
    </source>
</evidence>
<keyword evidence="4" id="KW-1003">Cell membrane</keyword>
<proteinExistence type="predicted"/>
<dbReference type="CDD" id="cd00082">
    <property type="entry name" value="HisKA"/>
    <property type="match status" value="1"/>
</dbReference>
<keyword evidence="8" id="KW-0067">ATP-binding</keyword>
<dbReference type="InterPro" id="IPR036641">
    <property type="entry name" value="HPT_dom_sf"/>
</dbReference>
<gene>
    <name evidence="18" type="ORF">LA374_13165</name>
</gene>
<dbReference type="InterPro" id="IPR011006">
    <property type="entry name" value="CheY-like_superfamily"/>
</dbReference>
<dbReference type="Pfam" id="PF00512">
    <property type="entry name" value="HisKA"/>
    <property type="match status" value="1"/>
</dbReference>
<dbReference type="Proteomes" id="UP000774958">
    <property type="component" value="Unassembled WGS sequence"/>
</dbReference>
<dbReference type="SMART" id="SM00091">
    <property type="entry name" value="PAS"/>
    <property type="match status" value="1"/>
</dbReference>
<dbReference type="EC" id="2.7.13.3" evidence="3"/>
<dbReference type="SMART" id="SM00448">
    <property type="entry name" value="REC"/>
    <property type="match status" value="2"/>
</dbReference>
<evidence type="ECO:0000256" key="13">
    <source>
        <dbReference type="PROSITE-ProRule" id="PRU00169"/>
    </source>
</evidence>
<dbReference type="Gene3D" id="3.40.50.2300">
    <property type="match status" value="2"/>
</dbReference>
<dbReference type="PANTHER" id="PTHR45339">
    <property type="entry name" value="HYBRID SIGNAL TRANSDUCTION HISTIDINE KINASE J"/>
    <property type="match status" value="1"/>
</dbReference>
<dbReference type="InterPro" id="IPR004358">
    <property type="entry name" value="Sig_transdc_His_kin-like_C"/>
</dbReference>
<evidence type="ECO:0000259" key="14">
    <source>
        <dbReference type="PROSITE" id="PS50109"/>
    </source>
</evidence>
<evidence type="ECO:0000313" key="18">
    <source>
        <dbReference type="EMBL" id="MBZ6067148.1"/>
    </source>
</evidence>
<dbReference type="Pfam" id="PF01627">
    <property type="entry name" value="Hpt"/>
    <property type="match status" value="1"/>
</dbReference>
<dbReference type="NCBIfam" id="TIGR00229">
    <property type="entry name" value="sensory_box"/>
    <property type="match status" value="1"/>
</dbReference>
<dbReference type="SMART" id="SM00388">
    <property type="entry name" value="HisKA"/>
    <property type="match status" value="1"/>
</dbReference>
<dbReference type="InterPro" id="IPR003594">
    <property type="entry name" value="HATPase_dom"/>
</dbReference>
<dbReference type="InterPro" id="IPR003661">
    <property type="entry name" value="HisK_dim/P_dom"/>
</dbReference>
<feature type="modified residue" description="4-aspartylphosphate" evidence="13">
    <location>
        <position position="586"/>
    </location>
</feature>
<dbReference type="InterPro" id="IPR036890">
    <property type="entry name" value="HATPase_C_sf"/>
</dbReference>
<dbReference type="CDD" id="cd16922">
    <property type="entry name" value="HATPase_EvgS-ArcB-TorS-like"/>
    <property type="match status" value="1"/>
</dbReference>
<dbReference type="PRINTS" id="PR00344">
    <property type="entry name" value="BCTRLSENSOR"/>
</dbReference>
<evidence type="ECO:0000256" key="3">
    <source>
        <dbReference type="ARBA" id="ARBA00012438"/>
    </source>
</evidence>
<dbReference type="SUPFAM" id="SSF55874">
    <property type="entry name" value="ATPase domain of HSP90 chaperone/DNA topoisomerase II/histidine kinase"/>
    <property type="match status" value="1"/>
</dbReference>
<dbReference type="InterPro" id="IPR013767">
    <property type="entry name" value="PAS_fold"/>
</dbReference>
<evidence type="ECO:0000313" key="19">
    <source>
        <dbReference type="Proteomes" id="UP000774958"/>
    </source>
</evidence>
<dbReference type="InterPro" id="IPR008207">
    <property type="entry name" value="Sig_transdc_His_kin_Hpt_dom"/>
</dbReference>
<dbReference type="RefSeq" id="WP_224163044.1">
    <property type="nucleotide sequence ID" value="NZ_JAIRBT010000017.1"/>
</dbReference>
<keyword evidence="9" id="KW-1133">Transmembrane helix</keyword>
<dbReference type="Gene3D" id="3.30.450.20">
    <property type="entry name" value="PAS domain"/>
    <property type="match status" value="1"/>
</dbReference>
<accession>A0ABS7VCQ2</accession>
<dbReference type="InterPro" id="IPR001789">
    <property type="entry name" value="Sig_transdc_resp-reg_receiver"/>
</dbReference>
<evidence type="ECO:0000256" key="4">
    <source>
        <dbReference type="ARBA" id="ARBA00022475"/>
    </source>
</evidence>
<reference evidence="18 19" key="1">
    <citation type="submission" date="2021-09" db="EMBL/GenBank/DDBJ databases">
        <title>Aeromonas schubertii isolated from Asian sea bass.</title>
        <authorList>
            <person name="Pinpimai K."/>
        </authorList>
    </citation>
    <scope>NUCLEOTIDE SEQUENCE [LARGE SCALE GENOMIC DNA]</scope>
    <source>
        <strain evidence="18 19">CHULA2021a</strain>
    </source>
</reference>
<evidence type="ECO:0000256" key="11">
    <source>
        <dbReference type="ARBA" id="ARBA00023136"/>
    </source>
</evidence>
<protein>
    <recommendedName>
        <fullName evidence="3">histidine kinase</fullName>
        <ecNumber evidence="3">2.7.13.3</ecNumber>
    </recommendedName>
</protein>
<keyword evidence="5 13" id="KW-0597">Phosphoprotein</keyword>
<dbReference type="Gene3D" id="3.30.565.10">
    <property type="entry name" value="Histidine kinase-like ATPase, C-terminal domain"/>
    <property type="match status" value="1"/>
</dbReference>
<keyword evidence="6" id="KW-0812">Transmembrane</keyword>
<dbReference type="PROSITE" id="PS50112">
    <property type="entry name" value="PAS"/>
    <property type="match status" value="1"/>
</dbReference>
<dbReference type="CDD" id="cd00088">
    <property type="entry name" value="HPT"/>
    <property type="match status" value="1"/>
</dbReference>
<dbReference type="PANTHER" id="PTHR45339:SF1">
    <property type="entry name" value="HYBRID SIGNAL TRANSDUCTION HISTIDINE KINASE J"/>
    <property type="match status" value="1"/>
</dbReference>
<keyword evidence="7" id="KW-0547">Nucleotide-binding</keyword>
<comment type="subcellular location">
    <subcellularLocation>
        <location evidence="2">Cell membrane</location>
        <topology evidence="2">Multi-pass membrane protein</topology>
    </subcellularLocation>
</comment>
<dbReference type="Gene3D" id="1.20.120.160">
    <property type="entry name" value="HPT domain"/>
    <property type="match status" value="1"/>
</dbReference>
<feature type="domain" description="Response regulatory" evidence="15">
    <location>
        <begin position="680"/>
        <end position="801"/>
    </location>
</feature>
<evidence type="ECO:0000259" key="16">
    <source>
        <dbReference type="PROSITE" id="PS50112"/>
    </source>
</evidence>
<keyword evidence="10" id="KW-0902">Two-component regulatory system</keyword>
<dbReference type="Pfam" id="PF00989">
    <property type="entry name" value="PAS"/>
    <property type="match status" value="1"/>
</dbReference>
<dbReference type="Pfam" id="PF02518">
    <property type="entry name" value="HATPase_c"/>
    <property type="match status" value="1"/>
</dbReference>
<evidence type="ECO:0000259" key="17">
    <source>
        <dbReference type="PROSITE" id="PS50894"/>
    </source>
</evidence>
<dbReference type="InterPro" id="IPR005467">
    <property type="entry name" value="His_kinase_dom"/>
</dbReference>
<dbReference type="InterPro" id="IPR035965">
    <property type="entry name" value="PAS-like_dom_sf"/>
</dbReference>
<dbReference type="PROSITE" id="PS50110">
    <property type="entry name" value="RESPONSE_REGULATORY"/>
    <property type="match status" value="2"/>
</dbReference>
<dbReference type="SUPFAM" id="SSF55785">
    <property type="entry name" value="PYP-like sensor domain (PAS domain)"/>
    <property type="match status" value="1"/>
</dbReference>
<feature type="modified residue" description="Phosphohistidine" evidence="12">
    <location>
        <position position="881"/>
    </location>
</feature>
<sequence>MAESVSLTVRSTESSLIAFRHKLLALARSYGYAQSEQDRWLLTMDAWLLAQLEGFVSLELQIALQEFGVIFSVAGANEGEGKGSEWTLDGRRAVEMEARQVLASQLREKNRDELLDELHAKNQVLAAHQEGLEQEIARRTADLVASEEMARTIIEGAPSSLAIIDSEGKILLWNRTAERTYGYGVDEVMGASLFELLKMVLPESLSSVLTFPLRLAHAAMLKEGSYEVPTYTREGHQVSVDLGISVFELGGCCRAAMFLRDVTSRKQTERELSEAKVKAEEAVEVKSMFLANMSHEIRTPMNAIIGMSHLALNTELTPKQHDYISKIHTSATLLLGIINDILDFSKIEAGKLSVEQVDFYLEDVFHNVSMVTGQKAFDKGLELLFAIPREVPKALCGDPLRLGQVIINLVNNAVKFTEQGEISVSVSRGEVQPGKIELIFEVSDTGIGMTEKQTRGLFQAFTQADGSTTRKYGGTGLGLSISRRLVELMGGAIRVESTPGRGSHFIFNIWFGTSEQPERHHEVVPGRLSSIRTLIVDDNEHARDILGELLTAMSVPVVAVSSGMDALRALKEAQEKETPFELVFMDWNMPELNGIETSQRIRGELPAEIQPGIVIVTAYDKDEVLGEMAGVDAAGFLTKPVSSSHLFDMLMNLFMGAEPGGKTLQRQDTPESSWSLSGIRVLLTEDNEINQQIAIELMESKGLLVTVASNGQEALDRLADARLREMPFDIIFMDLQMPIMDGYEASRRIRAMEEWDQVPLIAMTAHAMVEERDRCLALGMNDHISKPIDPDLLYRTISRWCQGSREITRPASPGTKSSAPVERLQSIASLDVKNGLLRVAGNEKLYTRLLSQMMDEQVDIVRRIGIALEKGERELAVRHAHTLKGTSANLGAVLTSDIASRLELALSKMTSKEEVEAILAEMGEHLGDFFGQLASALNRPPPQRVKGGELDPATRSMLYRLAQLLLDMDATAIDYFEENYLCLQDLLNPDDFSDCGKYINDCDFESARVVLNKAVSIYPLDLDKLDEARDE</sequence>
<evidence type="ECO:0000256" key="8">
    <source>
        <dbReference type="ARBA" id="ARBA00022840"/>
    </source>
</evidence>
<feature type="domain" description="PAS" evidence="16">
    <location>
        <begin position="146"/>
        <end position="208"/>
    </location>
</feature>
<dbReference type="CDD" id="cd17546">
    <property type="entry name" value="REC_hyHK_CKI1_RcsC-like"/>
    <property type="match status" value="2"/>
</dbReference>
<evidence type="ECO:0000256" key="12">
    <source>
        <dbReference type="PROSITE-ProRule" id="PRU00110"/>
    </source>
</evidence>
<keyword evidence="11" id="KW-0472">Membrane</keyword>
<feature type="domain" description="Histidine kinase" evidence="14">
    <location>
        <begin position="292"/>
        <end position="513"/>
    </location>
</feature>
<dbReference type="EMBL" id="JAIRBT010000017">
    <property type="protein sequence ID" value="MBZ6067148.1"/>
    <property type="molecule type" value="Genomic_DNA"/>
</dbReference>
<dbReference type="PROSITE" id="PS50894">
    <property type="entry name" value="HPT"/>
    <property type="match status" value="1"/>
</dbReference>